<feature type="region of interest" description="Disordered" evidence="1">
    <location>
        <begin position="135"/>
        <end position="154"/>
    </location>
</feature>
<sequence length="203" mass="22633">CLRGRAPALLNGSSSALPCLPTKHHHAFDADARGSKHRQSRREKEKRARTIRSCSLHRRRRGGRESPPRSARRDGRGCGGSAGAWPRAWSRDPYCSLAAGRWRRSASEARAQRVTDRERIVHPWEDPGAARISWTRASSAGSRSPATATSSCTAVSHDAWGRTGATRRSAATSAGARRWRRTRRRRRRPRPRPRPGRCHVGPC</sequence>
<name>A0A1D6Q767_MAIZE</name>
<evidence type="ECO:0000313" key="2">
    <source>
        <dbReference type="EMBL" id="AQK54330.1"/>
    </source>
</evidence>
<dbReference type="EMBL" id="CM000780">
    <property type="protein sequence ID" value="AQK54330.1"/>
    <property type="molecule type" value="Genomic_DNA"/>
</dbReference>
<proteinExistence type="predicted"/>
<evidence type="ECO:0000256" key="1">
    <source>
        <dbReference type="SAM" id="MobiDB-lite"/>
    </source>
</evidence>
<feature type="compositionally biased region" description="Basic residues" evidence="1">
    <location>
        <begin position="177"/>
        <end position="197"/>
    </location>
</feature>
<feature type="region of interest" description="Disordered" evidence="1">
    <location>
        <begin position="159"/>
        <end position="203"/>
    </location>
</feature>
<gene>
    <name evidence="2" type="ORF">ZEAMMB73_Zm00001d051496</name>
</gene>
<feature type="compositionally biased region" description="Low complexity" evidence="1">
    <location>
        <begin position="161"/>
        <end position="176"/>
    </location>
</feature>
<protein>
    <submittedName>
        <fullName evidence="2">Uncharacterized protein</fullName>
    </submittedName>
</protein>
<accession>A0A1D6Q767</accession>
<feature type="non-terminal residue" evidence="2">
    <location>
        <position position="1"/>
    </location>
</feature>
<reference evidence="2" key="1">
    <citation type="submission" date="2015-12" db="EMBL/GenBank/DDBJ databases">
        <title>Update maize B73 reference genome by single molecule sequencing technologies.</title>
        <authorList>
            <consortium name="Maize Genome Sequencing Project"/>
            <person name="Ware D."/>
        </authorList>
    </citation>
    <scope>NUCLEOTIDE SEQUENCE</scope>
    <source>
        <tissue evidence="2">Seedling</tissue>
    </source>
</reference>
<dbReference type="AlphaFoldDB" id="A0A1D6Q767"/>
<feature type="region of interest" description="Disordered" evidence="1">
    <location>
        <begin position="28"/>
        <end position="83"/>
    </location>
</feature>
<organism evidence="2">
    <name type="scientific">Zea mays</name>
    <name type="common">Maize</name>
    <dbReference type="NCBI Taxonomy" id="4577"/>
    <lineage>
        <taxon>Eukaryota</taxon>
        <taxon>Viridiplantae</taxon>
        <taxon>Streptophyta</taxon>
        <taxon>Embryophyta</taxon>
        <taxon>Tracheophyta</taxon>
        <taxon>Spermatophyta</taxon>
        <taxon>Magnoliopsida</taxon>
        <taxon>Liliopsida</taxon>
        <taxon>Poales</taxon>
        <taxon>Poaceae</taxon>
        <taxon>PACMAD clade</taxon>
        <taxon>Panicoideae</taxon>
        <taxon>Andropogonodae</taxon>
        <taxon>Andropogoneae</taxon>
        <taxon>Tripsacinae</taxon>
        <taxon>Zea</taxon>
    </lineage>
</organism>
<feature type="compositionally biased region" description="Basic and acidic residues" evidence="1">
    <location>
        <begin position="63"/>
        <end position="76"/>
    </location>
</feature>
<feature type="compositionally biased region" description="Basic residues" evidence="1">
    <location>
        <begin position="49"/>
        <end position="62"/>
    </location>
</feature>